<dbReference type="PANTHER" id="PTHR39184">
    <property type="match status" value="1"/>
</dbReference>
<dbReference type="Pfam" id="PF17288">
    <property type="entry name" value="Terminase_3C"/>
    <property type="match status" value="1"/>
</dbReference>
<dbReference type="NCBIfam" id="TIGR01547">
    <property type="entry name" value="phage_term_2"/>
    <property type="match status" value="1"/>
</dbReference>
<organism evidence="3">
    <name type="scientific">Siphoviridae sp. cttma3</name>
    <dbReference type="NCBI Taxonomy" id="2825708"/>
    <lineage>
        <taxon>Viruses</taxon>
        <taxon>Duplodnaviria</taxon>
        <taxon>Heunggongvirae</taxon>
        <taxon>Uroviricota</taxon>
        <taxon>Caudoviricetes</taxon>
    </lineage>
</organism>
<dbReference type="Gene3D" id="3.30.420.280">
    <property type="match status" value="1"/>
</dbReference>
<dbReference type="EMBL" id="BK016222">
    <property type="protein sequence ID" value="DAG03031.1"/>
    <property type="molecule type" value="Genomic_DNA"/>
</dbReference>
<proteinExistence type="predicted"/>
<protein>
    <submittedName>
        <fullName evidence="3">Terminase large subunit</fullName>
    </submittedName>
</protein>
<accession>A0A8S5V8V0</accession>
<evidence type="ECO:0000259" key="1">
    <source>
        <dbReference type="Pfam" id="PF04466"/>
    </source>
</evidence>
<dbReference type="PANTHER" id="PTHR39184:SF1">
    <property type="entry name" value="PBSX PHAGE TERMINASE LARGE SUBUNIT"/>
    <property type="match status" value="1"/>
</dbReference>
<dbReference type="InterPro" id="IPR027417">
    <property type="entry name" value="P-loop_NTPase"/>
</dbReference>
<dbReference type="InterPro" id="IPR006437">
    <property type="entry name" value="Phage_terminase_lsu"/>
</dbReference>
<dbReference type="InterPro" id="IPR052380">
    <property type="entry name" value="Viral_DNA_packaging_terminase"/>
</dbReference>
<evidence type="ECO:0000313" key="3">
    <source>
        <dbReference type="EMBL" id="DAG03031.1"/>
    </source>
</evidence>
<name>A0A8S5V8V0_9CAUD</name>
<dbReference type="Pfam" id="PF04466">
    <property type="entry name" value="Terminase_3"/>
    <property type="match status" value="1"/>
</dbReference>
<feature type="domain" description="Phage terminase large subunit N-terminal" evidence="1">
    <location>
        <begin position="23"/>
        <end position="205"/>
    </location>
</feature>
<dbReference type="Gene3D" id="3.40.50.300">
    <property type="entry name" value="P-loop containing nucleotide triphosphate hydrolases"/>
    <property type="match status" value="1"/>
</dbReference>
<reference evidence="3" key="1">
    <citation type="journal article" date="2021" name="Proc. Natl. Acad. Sci. U.S.A.">
        <title>A Catalog of Tens of Thousands of Viruses from Human Metagenomes Reveals Hidden Associations with Chronic Diseases.</title>
        <authorList>
            <person name="Tisza M.J."/>
            <person name="Buck C.B."/>
        </authorList>
    </citation>
    <scope>NUCLEOTIDE SEQUENCE</scope>
    <source>
        <strain evidence="3">Cttma3</strain>
    </source>
</reference>
<evidence type="ECO:0000259" key="2">
    <source>
        <dbReference type="Pfam" id="PF17288"/>
    </source>
</evidence>
<dbReference type="InterPro" id="IPR035413">
    <property type="entry name" value="Terminase_L_C"/>
</dbReference>
<sequence>MNATYVYLENLKAWLSGSRLIANKGGTRSGKTYSLVSLFVTIATGNSKRRVIDVVSESLPHLKRGAIYDIEDILSNEGLIEGIDYNKNETDHIYTFNTGTKIRFFSADDWGKVKGSRRDILFINECNRIGYEIYRQLSVRTTECIFIDWNPDAEFWYEMKGLQVREGTTEIHSTYKNNPFLSDQQIAEIESNKDDENWWKVYGLGLTGRAVGIIYSRWEQVNEIPIGARLVGRGLDFGFTNDPTAIVDVYLNDGKLWLDELCYEKGLTNDKIANRLRDKNCDVVADSAEQKSIQEIFNYGISRIEPSQKGPDSVRTGIQILQRYEMRITKRSLNIIRELRNYKWKENKMTGDIINEPIDKFNHALDAVRYVALNKLSEKPIIRRPKVKLGQI</sequence>
<dbReference type="InterPro" id="IPR035412">
    <property type="entry name" value="Terminase_L_N"/>
</dbReference>
<feature type="domain" description="Phage terminase large subunit C-terminal" evidence="2">
    <location>
        <begin position="236"/>
        <end position="370"/>
    </location>
</feature>